<evidence type="ECO:0000313" key="2">
    <source>
        <dbReference type="Proteomes" id="UP000438429"/>
    </source>
</evidence>
<dbReference type="GO" id="GO:0005840">
    <property type="term" value="C:ribosome"/>
    <property type="evidence" value="ECO:0007669"/>
    <property type="project" value="InterPro"/>
</dbReference>
<sequence>MGTFLKKTVLFRTAFAEHVSDERKRPFYKSCYESKKKASTNLKTHCPLPRCYTCKAKKYTQIHCPCLIRGQNIVSGQGEIECGFVGGAEFNKKISARVVARDDTLDCERHALIVITKITQNLKTEVLKHF</sequence>
<protein>
    <submittedName>
        <fullName evidence="1">Uncharacterized protein</fullName>
    </submittedName>
</protein>
<dbReference type="Pfam" id="PF00297">
    <property type="entry name" value="Ribosomal_L3"/>
    <property type="match status" value="1"/>
</dbReference>
<gene>
    <name evidence="1" type="ORF">F2P81_012379</name>
</gene>
<dbReference type="AlphaFoldDB" id="A0A6A4SUA1"/>
<organism evidence="1 2">
    <name type="scientific">Scophthalmus maximus</name>
    <name type="common">Turbot</name>
    <name type="synonym">Psetta maxima</name>
    <dbReference type="NCBI Taxonomy" id="52904"/>
    <lineage>
        <taxon>Eukaryota</taxon>
        <taxon>Metazoa</taxon>
        <taxon>Chordata</taxon>
        <taxon>Craniata</taxon>
        <taxon>Vertebrata</taxon>
        <taxon>Euteleostomi</taxon>
        <taxon>Actinopterygii</taxon>
        <taxon>Neopterygii</taxon>
        <taxon>Teleostei</taxon>
        <taxon>Neoteleostei</taxon>
        <taxon>Acanthomorphata</taxon>
        <taxon>Carangaria</taxon>
        <taxon>Pleuronectiformes</taxon>
        <taxon>Pleuronectoidei</taxon>
        <taxon>Scophthalmidae</taxon>
        <taxon>Scophthalmus</taxon>
    </lineage>
</organism>
<reference evidence="1 2" key="1">
    <citation type="submission" date="2019-06" db="EMBL/GenBank/DDBJ databases">
        <title>Draft genomes of female and male turbot (Scophthalmus maximus).</title>
        <authorList>
            <person name="Xu H."/>
            <person name="Xu X.-W."/>
            <person name="Shao C."/>
            <person name="Chen S."/>
        </authorList>
    </citation>
    <scope>NUCLEOTIDE SEQUENCE [LARGE SCALE GENOMIC DNA]</scope>
    <source>
        <strain evidence="1">Ysfricsl-2016a</strain>
        <tissue evidence="1">Blood</tissue>
    </source>
</reference>
<evidence type="ECO:0000313" key="1">
    <source>
        <dbReference type="EMBL" id="KAF0034621.1"/>
    </source>
</evidence>
<dbReference type="EMBL" id="VEVO01000011">
    <property type="protein sequence ID" value="KAF0034621.1"/>
    <property type="molecule type" value="Genomic_DNA"/>
</dbReference>
<dbReference type="InterPro" id="IPR000597">
    <property type="entry name" value="Ribosomal_uL3"/>
</dbReference>
<dbReference type="GO" id="GO:0003735">
    <property type="term" value="F:structural constituent of ribosome"/>
    <property type="evidence" value="ECO:0007669"/>
    <property type="project" value="InterPro"/>
</dbReference>
<dbReference type="GO" id="GO:0006412">
    <property type="term" value="P:translation"/>
    <property type="evidence" value="ECO:0007669"/>
    <property type="project" value="InterPro"/>
</dbReference>
<dbReference type="Proteomes" id="UP000438429">
    <property type="component" value="Unassembled WGS sequence"/>
</dbReference>
<comment type="caution">
    <text evidence="1">The sequence shown here is derived from an EMBL/GenBank/DDBJ whole genome shotgun (WGS) entry which is preliminary data.</text>
</comment>
<name>A0A6A4SUA1_SCOMX</name>
<proteinExistence type="predicted"/>
<accession>A0A6A4SUA1</accession>